<dbReference type="SMART" id="SM00355">
    <property type="entry name" value="ZnF_C2H2"/>
    <property type="match status" value="12"/>
</dbReference>
<feature type="domain" description="C2H2-type" evidence="7">
    <location>
        <begin position="590"/>
        <end position="617"/>
    </location>
</feature>
<dbReference type="AlphaFoldDB" id="A0A8S4RMG7"/>
<evidence type="ECO:0000256" key="1">
    <source>
        <dbReference type="ARBA" id="ARBA00022723"/>
    </source>
</evidence>
<keyword evidence="2" id="KW-0677">Repeat</keyword>
<dbReference type="EMBL" id="CAKXAJ010025322">
    <property type="protein sequence ID" value="CAH2238131.1"/>
    <property type="molecule type" value="Genomic_DNA"/>
</dbReference>
<feature type="domain" description="C2H2-type" evidence="7">
    <location>
        <begin position="618"/>
        <end position="645"/>
    </location>
</feature>
<feature type="domain" description="C2H2-type" evidence="7">
    <location>
        <begin position="674"/>
        <end position="702"/>
    </location>
</feature>
<proteinExistence type="predicted"/>
<feature type="domain" description="C2H2-type" evidence="7">
    <location>
        <begin position="248"/>
        <end position="270"/>
    </location>
</feature>
<feature type="domain" description="C2H2-type" evidence="7">
    <location>
        <begin position="562"/>
        <end position="589"/>
    </location>
</feature>
<dbReference type="SUPFAM" id="SSF57667">
    <property type="entry name" value="beta-beta-alpha zinc fingers"/>
    <property type="match status" value="4"/>
</dbReference>
<reference evidence="9" key="1">
    <citation type="submission" date="2022-03" db="EMBL/GenBank/DDBJ databases">
        <authorList>
            <person name="Lindestad O."/>
        </authorList>
    </citation>
    <scope>NUCLEOTIDE SEQUENCE</scope>
</reference>
<feature type="domain" description="C2H2-type" evidence="7">
    <location>
        <begin position="533"/>
        <end position="561"/>
    </location>
</feature>
<dbReference type="Gene3D" id="3.40.1800.20">
    <property type="match status" value="1"/>
</dbReference>
<evidence type="ECO:0000313" key="9">
    <source>
        <dbReference type="EMBL" id="CAH2238131.1"/>
    </source>
</evidence>
<comment type="caution">
    <text evidence="9">The sequence shown here is derived from an EMBL/GenBank/DDBJ whole genome shotgun (WGS) entry which is preliminary data.</text>
</comment>
<keyword evidence="1 6" id="KW-0479">Metal-binding</keyword>
<keyword evidence="3 5" id="KW-0863">Zinc-finger</keyword>
<dbReference type="OrthoDB" id="9411774at2759"/>
<feature type="domain" description="C2H2-type" evidence="7">
    <location>
        <begin position="646"/>
        <end position="673"/>
    </location>
</feature>
<evidence type="ECO:0000256" key="6">
    <source>
        <dbReference type="PROSITE-ProRule" id="PRU01263"/>
    </source>
</evidence>
<dbReference type="GO" id="GO:0000978">
    <property type="term" value="F:RNA polymerase II cis-regulatory region sequence-specific DNA binding"/>
    <property type="evidence" value="ECO:0007669"/>
    <property type="project" value="TreeGrafter"/>
</dbReference>
<evidence type="ECO:0000259" key="7">
    <source>
        <dbReference type="PROSITE" id="PS50157"/>
    </source>
</evidence>
<dbReference type="InterPro" id="IPR013087">
    <property type="entry name" value="Znf_C2H2_type"/>
</dbReference>
<dbReference type="InterPro" id="IPR036236">
    <property type="entry name" value="Znf_C2H2_sf"/>
</dbReference>
<dbReference type="SUPFAM" id="SSF57716">
    <property type="entry name" value="Glucocorticoid receptor-like (DNA-binding domain)"/>
    <property type="match status" value="1"/>
</dbReference>
<dbReference type="PANTHER" id="PTHR23235:SF120">
    <property type="entry name" value="KRUPPEL-LIKE FACTOR 15"/>
    <property type="match status" value="1"/>
</dbReference>
<dbReference type="PANTHER" id="PTHR23235">
    <property type="entry name" value="KRUEPPEL-LIKE TRANSCRIPTION FACTOR"/>
    <property type="match status" value="1"/>
</dbReference>
<evidence type="ECO:0000256" key="5">
    <source>
        <dbReference type="PROSITE-ProRule" id="PRU00042"/>
    </source>
</evidence>
<dbReference type="GO" id="GO:0000981">
    <property type="term" value="F:DNA-binding transcription factor activity, RNA polymerase II-specific"/>
    <property type="evidence" value="ECO:0007669"/>
    <property type="project" value="TreeGrafter"/>
</dbReference>
<dbReference type="Pfam" id="PF07776">
    <property type="entry name" value="zf-AD"/>
    <property type="match status" value="1"/>
</dbReference>
<dbReference type="PROSITE" id="PS50157">
    <property type="entry name" value="ZINC_FINGER_C2H2_2"/>
    <property type="match status" value="8"/>
</dbReference>
<dbReference type="PROSITE" id="PS51915">
    <property type="entry name" value="ZAD"/>
    <property type="match status" value="1"/>
</dbReference>
<gene>
    <name evidence="9" type="primary">jg22059</name>
    <name evidence="9" type="ORF">PAEG_LOCUS15278</name>
</gene>
<dbReference type="GO" id="GO:0005634">
    <property type="term" value="C:nucleus"/>
    <property type="evidence" value="ECO:0007669"/>
    <property type="project" value="InterPro"/>
</dbReference>
<keyword evidence="4 6" id="KW-0862">Zinc</keyword>
<evidence type="ECO:0000313" key="10">
    <source>
        <dbReference type="Proteomes" id="UP000838756"/>
    </source>
</evidence>
<organism evidence="9 10">
    <name type="scientific">Pararge aegeria aegeria</name>
    <dbReference type="NCBI Taxonomy" id="348720"/>
    <lineage>
        <taxon>Eukaryota</taxon>
        <taxon>Metazoa</taxon>
        <taxon>Ecdysozoa</taxon>
        <taxon>Arthropoda</taxon>
        <taxon>Hexapoda</taxon>
        <taxon>Insecta</taxon>
        <taxon>Pterygota</taxon>
        <taxon>Neoptera</taxon>
        <taxon>Endopterygota</taxon>
        <taxon>Lepidoptera</taxon>
        <taxon>Glossata</taxon>
        <taxon>Ditrysia</taxon>
        <taxon>Papilionoidea</taxon>
        <taxon>Nymphalidae</taxon>
        <taxon>Satyrinae</taxon>
        <taxon>Satyrini</taxon>
        <taxon>Parargina</taxon>
        <taxon>Pararge</taxon>
    </lineage>
</organism>
<evidence type="ECO:0000256" key="3">
    <source>
        <dbReference type="ARBA" id="ARBA00022771"/>
    </source>
</evidence>
<dbReference type="InterPro" id="IPR012934">
    <property type="entry name" value="Znf_AD"/>
</dbReference>
<feature type="binding site" evidence="6">
    <location>
        <position position="85"/>
    </location>
    <ligand>
        <name>Zn(2+)</name>
        <dbReference type="ChEBI" id="CHEBI:29105"/>
    </ligand>
</feature>
<evidence type="ECO:0000256" key="2">
    <source>
        <dbReference type="ARBA" id="ARBA00022737"/>
    </source>
</evidence>
<protein>
    <submittedName>
        <fullName evidence="9">Jg22059 protein</fullName>
    </submittedName>
</protein>
<name>A0A8S4RMG7_9NEOP</name>
<feature type="domain" description="C2H2-type" evidence="7">
    <location>
        <begin position="505"/>
        <end position="532"/>
    </location>
</feature>
<accession>A0A8S4RMG7</accession>
<dbReference type="Proteomes" id="UP000838756">
    <property type="component" value="Unassembled WGS sequence"/>
</dbReference>
<dbReference type="FunFam" id="3.30.160.60:FF:000624">
    <property type="entry name" value="zinc finger protein 697"/>
    <property type="match status" value="1"/>
</dbReference>
<feature type="domain" description="ZAD" evidence="8">
    <location>
        <begin position="34"/>
        <end position="109"/>
    </location>
</feature>
<dbReference type="SMART" id="SM00868">
    <property type="entry name" value="zf-AD"/>
    <property type="match status" value="1"/>
</dbReference>
<dbReference type="GO" id="GO:0008270">
    <property type="term" value="F:zinc ion binding"/>
    <property type="evidence" value="ECO:0007669"/>
    <property type="project" value="UniProtKB-UniRule"/>
</dbReference>
<evidence type="ECO:0000256" key="4">
    <source>
        <dbReference type="ARBA" id="ARBA00022833"/>
    </source>
</evidence>
<dbReference type="Pfam" id="PF00096">
    <property type="entry name" value="zf-C2H2"/>
    <property type="match status" value="2"/>
</dbReference>
<feature type="binding site" evidence="6">
    <location>
        <position position="36"/>
    </location>
    <ligand>
        <name>Zn(2+)</name>
        <dbReference type="ChEBI" id="CHEBI:29105"/>
    </ligand>
</feature>
<dbReference type="FunFam" id="3.30.160.60:FF:000072">
    <property type="entry name" value="zinc finger protein 143 isoform X1"/>
    <property type="match status" value="1"/>
</dbReference>
<keyword evidence="10" id="KW-1185">Reference proteome</keyword>
<dbReference type="Gene3D" id="3.30.160.60">
    <property type="entry name" value="Classic Zinc Finger"/>
    <property type="match status" value="8"/>
</dbReference>
<sequence length="718" mass="82456">MNCSKSNHDQNTQNNNRNLLFHLHEDPALEDFLNVCRICATIADEVCPIFYEHSQCDDIAGKINQYLPIKVSKEDGLPQVICVQCQSTILAWDELVKCSVQANMVLQQKLSVMRLLDPEKAEEEIVESTKPPIETTTHAIFNFNDEVRTLLADYFDQLKIDKENADLEYVCQFCANYPTSKSIEELTDHLKSIHGTELQTKQSVKDFVRDNITFEEALIMDKDDSDVESARNEPESGNAPKELKLQDYCCPFCESVFSSPSRLVYHLNKHIEISIANGIVCCELLYENKLSFVAHLQDVHVSRMPDKNTCKSCGKISSDFDELQAHINEDHPESNDFNEPKTILHVGTRQKYIPVNCPKCNKTTPRRDSFDTYFLDHEENDSSNLKLDTESDAWQTNTIDNASDEDDKPLAAIAKSKSDLFQNFYNALVNFRDHFVTEHNNQDNACSDFSDTSDSENLNETDSAKVDLSNFDDLTDCNMRKDKMDEQTRTELSQAQSKINGKVYYTCKICGKHLSSTHTYIFHQRIHTGERPCICHICGKQFRAPNGLQRHVTETHEKQRWYTCIICMKNFANSQNLKQHLRIHTGERPFVCPHCGKRFTQSGSLHVHLKTHSDHYPHHCAECGAKFRLRSGLTRHRLKHTGQRPHVCVHCGKGFRQKHELNSHILAHTDSKPHTCTVCGAAFRQRRALRHHCKRLHQNEVRETQMANVYNHVGQYEG</sequence>
<dbReference type="FunFam" id="3.30.160.60:FF:000446">
    <property type="entry name" value="Zinc finger protein"/>
    <property type="match status" value="1"/>
</dbReference>
<feature type="binding site" evidence="6">
    <location>
        <position position="39"/>
    </location>
    <ligand>
        <name>Zn(2+)</name>
        <dbReference type="ChEBI" id="CHEBI:29105"/>
    </ligand>
</feature>
<evidence type="ECO:0000259" key="8">
    <source>
        <dbReference type="PROSITE" id="PS51915"/>
    </source>
</evidence>
<dbReference type="PROSITE" id="PS00028">
    <property type="entry name" value="ZINC_FINGER_C2H2_1"/>
    <property type="match status" value="8"/>
</dbReference>
<feature type="binding site" evidence="6">
    <location>
        <position position="82"/>
    </location>
    <ligand>
        <name>Zn(2+)</name>
        <dbReference type="ChEBI" id="CHEBI:29105"/>
    </ligand>
</feature>